<dbReference type="EMBL" id="CAJNNV010003428">
    <property type="protein sequence ID" value="CAE8588986.1"/>
    <property type="molecule type" value="Genomic_DNA"/>
</dbReference>
<feature type="transmembrane region" description="Helical" evidence="1">
    <location>
        <begin position="294"/>
        <end position="314"/>
    </location>
</feature>
<keyword evidence="1" id="KW-0812">Transmembrane</keyword>
<reference evidence="2" key="1">
    <citation type="submission" date="2021-02" db="EMBL/GenBank/DDBJ databases">
        <authorList>
            <person name="Dougan E. K."/>
            <person name="Rhodes N."/>
            <person name="Thang M."/>
            <person name="Chan C."/>
        </authorList>
    </citation>
    <scope>NUCLEOTIDE SEQUENCE</scope>
</reference>
<dbReference type="AlphaFoldDB" id="A0A813DRK8"/>
<dbReference type="Proteomes" id="UP000654075">
    <property type="component" value="Unassembled WGS sequence"/>
</dbReference>
<dbReference type="SUPFAM" id="SSF81321">
    <property type="entry name" value="Family A G protein-coupled receptor-like"/>
    <property type="match status" value="1"/>
</dbReference>
<proteinExistence type="predicted"/>
<feature type="transmembrane region" description="Helical" evidence="1">
    <location>
        <begin position="168"/>
        <end position="186"/>
    </location>
</feature>
<gene>
    <name evidence="2" type="ORF">PGLA1383_LOCUS7766</name>
</gene>
<comment type="caution">
    <text evidence="2">The sequence shown here is derived from an EMBL/GenBank/DDBJ whole genome shotgun (WGS) entry which is preliminary data.</text>
</comment>
<keyword evidence="1" id="KW-1133">Transmembrane helix</keyword>
<feature type="non-terminal residue" evidence="2">
    <location>
        <position position="1"/>
    </location>
</feature>
<keyword evidence="1" id="KW-0472">Membrane</keyword>
<feature type="transmembrane region" description="Helical" evidence="1">
    <location>
        <begin position="127"/>
        <end position="148"/>
    </location>
</feature>
<name>A0A813DRK8_POLGL</name>
<protein>
    <submittedName>
        <fullName evidence="2">Uncharacterized protein</fullName>
    </submittedName>
</protein>
<dbReference type="Gene3D" id="1.20.1070.10">
    <property type="entry name" value="Rhodopsin 7-helix transmembrane proteins"/>
    <property type="match status" value="1"/>
</dbReference>
<keyword evidence="3" id="KW-1185">Reference proteome</keyword>
<feature type="transmembrane region" description="Helical" evidence="1">
    <location>
        <begin position="263"/>
        <end position="282"/>
    </location>
</feature>
<accession>A0A813DRK8</accession>
<evidence type="ECO:0000313" key="3">
    <source>
        <dbReference type="Proteomes" id="UP000654075"/>
    </source>
</evidence>
<feature type="transmembrane region" description="Helical" evidence="1">
    <location>
        <begin position="43"/>
        <end position="61"/>
    </location>
</feature>
<evidence type="ECO:0000256" key="1">
    <source>
        <dbReference type="SAM" id="Phobius"/>
    </source>
</evidence>
<sequence length="422" mass="47257">MMAEDKWGVRRRDNGEVAQYLDSLQIESASSSPSTQSRRRSPCSGWIATTVVVVLAALALVKPTSCASVEKCASAEKEITHIYNVFASFGLATVFLHELAGLSLAYRSTRRAMHFIPHLKDALVPSALLCTTFFLLIVENLVLCFFKSPWYAHSTSLGDEVLDGKPVYTVFYLEWLVNVPILLILAGKHALLRPMAEVTRPLVVTNIYIILAWSAHFIPSVGLRYSVVAVSFGMYGWASLDMVQWVSRYHREHPDEGRLSRPFLCWALITIFGIYGIVFLGRMSGHVSIEAERLFFTFWNLGSKLLASMAIAGIRSSENHNLLLNMLVNTNTVFQRGIREVRHFVADDQDTTFFISRELVEQVDSVEGKKKDDESAPDVKEYCIITESEVVFRGSRASALALLKRNPATFRAAYEGTLEKGD</sequence>
<evidence type="ECO:0000313" key="2">
    <source>
        <dbReference type="EMBL" id="CAE8588986.1"/>
    </source>
</evidence>
<feature type="transmembrane region" description="Helical" evidence="1">
    <location>
        <begin position="198"/>
        <end position="218"/>
    </location>
</feature>
<organism evidence="2 3">
    <name type="scientific">Polarella glacialis</name>
    <name type="common">Dinoflagellate</name>
    <dbReference type="NCBI Taxonomy" id="89957"/>
    <lineage>
        <taxon>Eukaryota</taxon>
        <taxon>Sar</taxon>
        <taxon>Alveolata</taxon>
        <taxon>Dinophyceae</taxon>
        <taxon>Suessiales</taxon>
        <taxon>Suessiaceae</taxon>
        <taxon>Polarella</taxon>
    </lineage>
</organism>
<feature type="transmembrane region" description="Helical" evidence="1">
    <location>
        <begin position="81"/>
        <end position="106"/>
    </location>
</feature>